<feature type="coiled-coil region" evidence="7">
    <location>
        <begin position="11"/>
        <end position="38"/>
    </location>
</feature>
<evidence type="ECO:0000256" key="5">
    <source>
        <dbReference type="ARBA" id="ARBA00022801"/>
    </source>
</evidence>
<accession>A0ABZ0Z061</accession>
<dbReference type="InterPro" id="IPR006141">
    <property type="entry name" value="Intein_N"/>
</dbReference>
<proteinExistence type="predicted"/>
<dbReference type="Gene3D" id="2.170.16.10">
    <property type="entry name" value="Hedgehog/Intein (Hint) domain"/>
    <property type="match status" value="1"/>
</dbReference>
<dbReference type="InterPro" id="IPR043502">
    <property type="entry name" value="DNA/RNA_pol_sf"/>
</dbReference>
<evidence type="ECO:0000256" key="1">
    <source>
        <dbReference type="ARBA" id="ARBA00012417"/>
    </source>
</evidence>
<dbReference type="Pfam" id="PF14890">
    <property type="entry name" value="Intein_splicing"/>
    <property type="match status" value="1"/>
</dbReference>
<organism evidence="9 10">
    <name type="scientific">phage Lak_Megaphage_RVC_AP3_GC26</name>
    <dbReference type="NCBI Taxonomy" id="3109225"/>
    <lineage>
        <taxon>Viruses</taxon>
        <taxon>Duplodnaviria</taxon>
        <taxon>Heunggongvirae</taxon>
        <taxon>Uroviricota</taxon>
        <taxon>Caudoviricetes</taxon>
        <taxon>Caudoviricetes code 15 clade</taxon>
    </lineage>
</organism>
<sequence>MEGKKYKFCQIDPNNCTVEELEEEVERLKNLGDFYETKQLALKKFINSVYGATASKYFIAHNTAVAESITLQGQDLNHYSENSVNEYFSGIFQNDTALHKKLGIDSEKAKKVSIAKGKTTETGTLDGPEFSYLNGNQSLTVAGDTDSQIGSTQFCVDNNITTMEDFFTKAKYENNDVVIKLQNGSEVVPVHNHNTLSYKDHDYKTIERPINYIMRHKVTKDKFRLKTKSGKELIVTGDHSIMVIRNNELVSLPAREIKKSDKIITLDR</sequence>
<reference evidence="9 10" key="1">
    <citation type="submission" date="2023-11" db="EMBL/GenBank/DDBJ databases">
        <authorList>
            <person name="Cook R."/>
            <person name="Crisci M."/>
            <person name="Pye H."/>
            <person name="Adriaenssens E."/>
            <person name="Santini J."/>
        </authorList>
    </citation>
    <scope>NUCLEOTIDE SEQUENCE [LARGE SCALE GENOMIC DNA]</scope>
    <source>
        <strain evidence="9">Lak_Megaphage_RVC_AP3_GC26</strain>
    </source>
</reference>
<keyword evidence="6" id="KW-0239">DNA-directed DNA polymerase</keyword>
<evidence type="ECO:0000256" key="7">
    <source>
        <dbReference type="SAM" id="Coils"/>
    </source>
</evidence>
<evidence type="ECO:0000256" key="6">
    <source>
        <dbReference type="ARBA" id="ARBA00022932"/>
    </source>
</evidence>
<evidence type="ECO:0000256" key="4">
    <source>
        <dbReference type="ARBA" id="ARBA00022722"/>
    </source>
</evidence>
<evidence type="ECO:0000259" key="8">
    <source>
        <dbReference type="SMART" id="SM00306"/>
    </source>
</evidence>
<evidence type="ECO:0000313" key="9">
    <source>
        <dbReference type="EMBL" id="WQJ51483.1"/>
    </source>
</evidence>
<keyword evidence="3" id="KW-0548">Nucleotidyltransferase</keyword>
<dbReference type="SUPFAM" id="SSF51294">
    <property type="entry name" value="Hedgehog/intein (Hint) domain"/>
    <property type="match status" value="1"/>
</dbReference>
<dbReference type="EC" id="2.7.7.7" evidence="1"/>
<dbReference type="NCBIfam" id="TIGR01445">
    <property type="entry name" value="intein_Nterm"/>
    <property type="match status" value="1"/>
</dbReference>
<keyword evidence="10" id="KW-1185">Reference proteome</keyword>
<keyword evidence="7" id="KW-0175">Coiled coil</keyword>
<dbReference type="InterPro" id="IPR036844">
    <property type="entry name" value="Hint_dom_sf"/>
</dbReference>
<dbReference type="InterPro" id="IPR003587">
    <property type="entry name" value="Hint_dom_N"/>
</dbReference>
<feature type="domain" description="Hint" evidence="8">
    <location>
        <begin position="145"/>
        <end position="267"/>
    </location>
</feature>
<keyword evidence="4" id="KW-0540">Nuclease</keyword>
<protein>
    <recommendedName>
        <fullName evidence="1">DNA-directed DNA polymerase</fullName>
        <ecNumber evidence="1">2.7.7.7</ecNumber>
    </recommendedName>
</protein>
<evidence type="ECO:0000313" key="10">
    <source>
        <dbReference type="Proteomes" id="UP001348805"/>
    </source>
</evidence>
<dbReference type="Pfam" id="PF00136">
    <property type="entry name" value="DNA_pol_B"/>
    <property type="match status" value="1"/>
</dbReference>
<dbReference type="InterPro" id="IPR006134">
    <property type="entry name" value="DNA-dir_DNA_pol_B_multi_dom"/>
</dbReference>
<dbReference type="CDD" id="cd00081">
    <property type="entry name" value="Hint"/>
    <property type="match status" value="1"/>
</dbReference>
<name>A0ABZ0Z061_9CAUD</name>
<dbReference type="Gene3D" id="3.90.1600.10">
    <property type="entry name" value="Palm domain of DNA polymerase"/>
    <property type="match status" value="1"/>
</dbReference>
<keyword evidence="5" id="KW-0378">Hydrolase</keyword>
<evidence type="ECO:0000256" key="3">
    <source>
        <dbReference type="ARBA" id="ARBA00022695"/>
    </source>
</evidence>
<dbReference type="SUPFAM" id="SSF56672">
    <property type="entry name" value="DNA/RNA polymerases"/>
    <property type="match status" value="1"/>
</dbReference>
<dbReference type="EMBL" id="OR769219">
    <property type="protein sequence ID" value="WQJ51483.1"/>
    <property type="molecule type" value="Genomic_DNA"/>
</dbReference>
<keyword evidence="2" id="KW-0808">Transferase</keyword>
<dbReference type="Proteomes" id="UP001348805">
    <property type="component" value="Segment"/>
</dbReference>
<dbReference type="SMART" id="SM00306">
    <property type="entry name" value="HintN"/>
    <property type="match status" value="1"/>
</dbReference>
<evidence type="ECO:0000256" key="2">
    <source>
        <dbReference type="ARBA" id="ARBA00022679"/>
    </source>
</evidence>
<dbReference type="PROSITE" id="PS50817">
    <property type="entry name" value="INTEIN_N_TER"/>
    <property type="match status" value="1"/>
</dbReference>
<dbReference type="InterPro" id="IPR023211">
    <property type="entry name" value="DNA_pol_palm_dom_sf"/>
</dbReference>